<dbReference type="AlphaFoldDB" id="A0A1I1M033"/>
<evidence type="ECO:0000313" key="2">
    <source>
        <dbReference type="Proteomes" id="UP000198728"/>
    </source>
</evidence>
<sequence length="338" mass="35332">MKMNRRTTMAGTVFFAALATGYVTIDPEALASRFMMSSADAGAQALQPIQAASAETVPVAYAEAVPTMPAEPAIVTLELPAPEMFGDRTPAADTGAGSEAVAETDAFSPFGLRCNTTLKAEPGPAATVRLRLSAPCHGGEVVTIRHEGLHFTDVTGSDGILTELIPALANDATFEITLADGTKVQTALEVPKAESYERVALQWQGKAGLELHAFEFGAGYGDAGHVHATAPYSPERAVRQRAGFLTRLGRDTIPGGWVSEIYSYPSAGARERGAIRISIEAEITAANCGKAVSAETLLRDAGSPFDTQSLTLSIPGCDAIGQFLVLSDSMPDLAFAAN</sequence>
<dbReference type="Proteomes" id="UP000198728">
    <property type="component" value="Unassembled WGS sequence"/>
</dbReference>
<gene>
    <name evidence="1" type="ORF">SAMN04488094_109103</name>
</gene>
<organism evidence="1 2">
    <name type="scientific">Tropicimonas isoalkanivorans</name>
    <dbReference type="NCBI Taxonomy" id="441112"/>
    <lineage>
        <taxon>Bacteria</taxon>
        <taxon>Pseudomonadati</taxon>
        <taxon>Pseudomonadota</taxon>
        <taxon>Alphaproteobacteria</taxon>
        <taxon>Rhodobacterales</taxon>
        <taxon>Roseobacteraceae</taxon>
        <taxon>Tropicimonas</taxon>
    </lineage>
</organism>
<dbReference type="RefSeq" id="WP_093361483.1">
    <property type="nucleotide sequence ID" value="NZ_FOLG01000009.1"/>
</dbReference>
<keyword evidence="2" id="KW-1185">Reference proteome</keyword>
<evidence type="ECO:0000313" key="1">
    <source>
        <dbReference type="EMBL" id="SFC78877.1"/>
    </source>
</evidence>
<dbReference type="EMBL" id="FOLG01000009">
    <property type="protein sequence ID" value="SFC78877.1"/>
    <property type="molecule type" value="Genomic_DNA"/>
</dbReference>
<name>A0A1I1M033_9RHOB</name>
<dbReference type="OrthoDB" id="7956241at2"/>
<protein>
    <recommendedName>
        <fullName evidence="3">Translocase</fullName>
    </recommendedName>
</protein>
<proteinExistence type="predicted"/>
<evidence type="ECO:0008006" key="3">
    <source>
        <dbReference type="Google" id="ProtNLM"/>
    </source>
</evidence>
<dbReference type="STRING" id="441112.SAMN04488094_109103"/>
<accession>A0A1I1M033</accession>
<reference evidence="1 2" key="1">
    <citation type="submission" date="2016-10" db="EMBL/GenBank/DDBJ databases">
        <authorList>
            <person name="de Groot N.N."/>
        </authorList>
    </citation>
    <scope>NUCLEOTIDE SEQUENCE [LARGE SCALE GENOMIC DNA]</scope>
    <source>
        <strain evidence="1 2">DSM 19548</strain>
    </source>
</reference>